<evidence type="ECO:0000259" key="5">
    <source>
        <dbReference type="PROSITE" id="PS50931"/>
    </source>
</evidence>
<dbReference type="Gene3D" id="3.40.190.10">
    <property type="entry name" value="Periplasmic binding protein-like II"/>
    <property type="match status" value="2"/>
</dbReference>
<dbReference type="RefSeq" id="WP_185988028.1">
    <property type="nucleotide sequence ID" value="NZ_BAAALZ010000004.1"/>
</dbReference>
<dbReference type="Gene3D" id="1.10.10.10">
    <property type="entry name" value="Winged helix-like DNA-binding domain superfamily/Winged helix DNA-binding domain"/>
    <property type="match status" value="1"/>
</dbReference>
<accession>A0A852RD97</accession>
<dbReference type="GO" id="GO:0003700">
    <property type="term" value="F:DNA-binding transcription factor activity"/>
    <property type="evidence" value="ECO:0007669"/>
    <property type="project" value="InterPro"/>
</dbReference>
<gene>
    <name evidence="6" type="ORF">BJ960_003202</name>
</gene>
<dbReference type="PROSITE" id="PS50931">
    <property type="entry name" value="HTH_LYSR"/>
    <property type="match status" value="1"/>
</dbReference>
<evidence type="ECO:0000256" key="4">
    <source>
        <dbReference type="ARBA" id="ARBA00023163"/>
    </source>
</evidence>
<evidence type="ECO:0000256" key="1">
    <source>
        <dbReference type="ARBA" id="ARBA00009437"/>
    </source>
</evidence>
<keyword evidence="7" id="KW-1185">Reference proteome</keyword>
<dbReference type="SUPFAM" id="SSF53850">
    <property type="entry name" value="Periplasmic binding protein-like II"/>
    <property type="match status" value="1"/>
</dbReference>
<reference evidence="6 7" key="1">
    <citation type="submission" date="2020-07" db="EMBL/GenBank/DDBJ databases">
        <title>Sequencing the genomes of 1000 actinobacteria strains.</title>
        <authorList>
            <person name="Klenk H.-P."/>
        </authorList>
    </citation>
    <scope>NUCLEOTIDE SEQUENCE [LARGE SCALE GENOMIC DNA]</scope>
    <source>
        <strain evidence="6 7">DSM 17380</strain>
    </source>
</reference>
<organism evidence="6 7">
    <name type="scientific">Leucobacter aridicollis</name>
    <dbReference type="NCBI Taxonomy" id="283878"/>
    <lineage>
        <taxon>Bacteria</taxon>
        <taxon>Bacillati</taxon>
        <taxon>Actinomycetota</taxon>
        <taxon>Actinomycetes</taxon>
        <taxon>Micrococcales</taxon>
        <taxon>Microbacteriaceae</taxon>
        <taxon>Leucobacter</taxon>
    </lineage>
</organism>
<dbReference type="Pfam" id="PF00126">
    <property type="entry name" value="HTH_1"/>
    <property type="match status" value="1"/>
</dbReference>
<feature type="domain" description="HTH lysR-type" evidence="5">
    <location>
        <begin position="3"/>
        <end position="60"/>
    </location>
</feature>
<dbReference type="SUPFAM" id="SSF46785">
    <property type="entry name" value="Winged helix' DNA-binding domain"/>
    <property type="match status" value="1"/>
</dbReference>
<dbReference type="Pfam" id="PF03466">
    <property type="entry name" value="LysR_substrate"/>
    <property type="match status" value="1"/>
</dbReference>
<evidence type="ECO:0000256" key="2">
    <source>
        <dbReference type="ARBA" id="ARBA00023015"/>
    </source>
</evidence>
<dbReference type="InterPro" id="IPR036390">
    <property type="entry name" value="WH_DNA-bd_sf"/>
</dbReference>
<sequence length="286" mass="31460">MEWSLRELRCFVAAASFGTITDAAIELHISQASASRAIAGLERALGQRVLRRGRHGCEPTAFGEALLPQARRLLAQVDAVNTLAAREQDRLRLGYAWSALGKHTTTLLREWRAEQPTVELHFEQHFTPTSGLAEGRCDVAIMRSPPDPAKFSSAVIGLERRHAVFSADDPLWAKRRSLRMREFAGRTVAAEPRSGTTKRELWDGGPAPASFITVADTEDWLNTLSAGEAVGVSAEATAVHHARAGVRFIPITDAPRIAVRLVWWRDESPSGIEALVEHTTRLYARG</sequence>
<evidence type="ECO:0000256" key="3">
    <source>
        <dbReference type="ARBA" id="ARBA00023125"/>
    </source>
</evidence>
<name>A0A852RD97_9MICO</name>
<dbReference type="InterPro" id="IPR000847">
    <property type="entry name" value="LysR_HTH_N"/>
</dbReference>
<dbReference type="AlphaFoldDB" id="A0A852RD97"/>
<dbReference type="EMBL" id="JACCBD010000001">
    <property type="protein sequence ID" value="NYD28399.1"/>
    <property type="molecule type" value="Genomic_DNA"/>
</dbReference>
<dbReference type="GO" id="GO:0032993">
    <property type="term" value="C:protein-DNA complex"/>
    <property type="evidence" value="ECO:0007669"/>
    <property type="project" value="TreeGrafter"/>
</dbReference>
<evidence type="ECO:0000313" key="7">
    <source>
        <dbReference type="Proteomes" id="UP000586095"/>
    </source>
</evidence>
<keyword evidence="3 6" id="KW-0238">DNA-binding</keyword>
<comment type="similarity">
    <text evidence="1">Belongs to the LysR transcriptional regulatory family.</text>
</comment>
<dbReference type="PANTHER" id="PTHR30346">
    <property type="entry name" value="TRANSCRIPTIONAL DUAL REGULATOR HCAR-RELATED"/>
    <property type="match status" value="1"/>
</dbReference>
<proteinExistence type="inferred from homology"/>
<protein>
    <submittedName>
        <fullName evidence="6">DNA-binding transcriptional LysR family regulator</fullName>
    </submittedName>
</protein>
<dbReference type="InterPro" id="IPR036388">
    <property type="entry name" value="WH-like_DNA-bd_sf"/>
</dbReference>
<comment type="caution">
    <text evidence="6">The sequence shown here is derived from an EMBL/GenBank/DDBJ whole genome shotgun (WGS) entry which is preliminary data.</text>
</comment>
<keyword evidence="4" id="KW-0804">Transcription</keyword>
<dbReference type="Proteomes" id="UP000586095">
    <property type="component" value="Unassembled WGS sequence"/>
</dbReference>
<keyword evidence="2" id="KW-0805">Transcription regulation</keyword>
<dbReference type="PANTHER" id="PTHR30346:SF17">
    <property type="entry name" value="LYSR FAMILY TRANSCRIPTIONAL REGULATOR"/>
    <property type="match status" value="1"/>
</dbReference>
<evidence type="ECO:0000313" key="6">
    <source>
        <dbReference type="EMBL" id="NYD28399.1"/>
    </source>
</evidence>
<dbReference type="GO" id="GO:0003677">
    <property type="term" value="F:DNA binding"/>
    <property type="evidence" value="ECO:0007669"/>
    <property type="project" value="UniProtKB-KW"/>
</dbReference>
<dbReference type="InterPro" id="IPR005119">
    <property type="entry name" value="LysR_subst-bd"/>
</dbReference>